<evidence type="ECO:0000313" key="3">
    <source>
        <dbReference type="Proteomes" id="UP001160148"/>
    </source>
</evidence>
<feature type="compositionally biased region" description="Basic and acidic residues" evidence="1">
    <location>
        <begin position="448"/>
        <end position="477"/>
    </location>
</feature>
<feature type="region of interest" description="Disordered" evidence="1">
    <location>
        <begin position="448"/>
        <end position="505"/>
    </location>
</feature>
<evidence type="ECO:0000313" key="2">
    <source>
        <dbReference type="EMBL" id="CAI6344388.1"/>
    </source>
</evidence>
<evidence type="ECO:0000256" key="1">
    <source>
        <dbReference type="SAM" id="MobiDB-lite"/>
    </source>
</evidence>
<reference evidence="2 3" key="1">
    <citation type="submission" date="2023-01" db="EMBL/GenBank/DDBJ databases">
        <authorList>
            <person name="Whitehead M."/>
        </authorList>
    </citation>
    <scope>NUCLEOTIDE SEQUENCE [LARGE SCALE GENOMIC DNA]</scope>
</reference>
<dbReference type="Proteomes" id="UP001160148">
    <property type="component" value="Unassembled WGS sequence"/>
</dbReference>
<feature type="compositionally biased region" description="Basic and acidic residues" evidence="1">
    <location>
        <begin position="494"/>
        <end position="505"/>
    </location>
</feature>
<proteinExistence type="predicted"/>
<dbReference type="AlphaFoldDB" id="A0AAV0VJQ2"/>
<organism evidence="2 3">
    <name type="scientific">Macrosiphum euphorbiae</name>
    <name type="common">potato aphid</name>
    <dbReference type="NCBI Taxonomy" id="13131"/>
    <lineage>
        <taxon>Eukaryota</taxon>
        <taxon>Metazoa</taxon>
        <taxon>Ecdysozoa</taxon>
        <taxon>Arthropoda</taxon>
        <taxon>Hexapoda</taxon>
        <taxon>Insecta</taxon>
        <taxon>Pterygota</taxon>
        <taxon>Neoptera</taxon>
        <taxon>Paraneoptera</taxon>
        <taxon>Hemiptera</taxon>
        <taxon>Sternorrhyncha</taxon>
        <taxon>Aphidomorpha</taxon>
        <taxon>Aphidoidea</taxon>
        <taxon>Aphididae</taxon>
        <taxon>Macrosiphini</taxon>
        <taxon>Macrosiphum</taxon>
    </lineage>
</organism>
<protein>
    <submittedName>
        <fullName evidence="2">Uncharacterized protein</fullName>
    </submittedName>
</protein>
<dbReference type="EMBL" id="CARXXK010000001">
    <property type="protein sequence ID" value="CAI6344388.1"/>
    <property type="molecule type" value="Genomic_DNA"/>
</dbReference>
<feature type="region of interest" description="Disordered" evidence="1">
    <location>
        <begin position="1"/>
        <end position="36"/>
    </location>
</feature>
<comment type="caution">
    <text evidence="2">The sequence shown here is derived from an EMBL/GenBank/DDBJ whole genome shotgun (WGS) entry which is preliminary data.</text>
</comment>
<keyword evidence="3" id="KW-1185">Reference proteome</keyword>
<gene>
    <name evidence="2" type="ORF">MEUPH1_LOCUS1525</name>
</gene>
<feature type="compositionally biased region" description="Low complexity" evidence="1">
    <location>
        <begin position="22"/>
        <end position="32"/>
    </location>
</feature>
<name>A0AAV0VJQ2_9HEMI</name>
<sequence>MSGVAHVTGDAMAVHRQHEEGSTSSSMSISTTEPTIDCSRKRIHSETVDSDVDESTKNIPTTMDRFPKYVDCQETLVEMSFIKWLAGFRLECRKISYPTNTELYFGLFNFFCLNIAPEMVDCRNKINKSTLLKSYIEQSMLFFRGYYKTIQKDKRDTLDVVYYDRMSSMLAYYIDLKLMSSQRYKENSSHKRTSSKINTMLFVFLDQKLDYMFDSIFQLYYVFYGSVSINLGSIMLPVFKKLLSEHPMPKKMNFLTYMRYILCFKLWKKIIHSSPGMAGAVKRKELENLRLLLRGLNVPNDFMSQHEKYNWPNWPKLTMSPNGTPDSIQRDLKNVSFVLYGANLSLKECYKDILDASRKDIPILLKPIEEQCKTLRPDLFAISGKEVLKNWNEHFDETLKPLIPTTRSCNSLMRKIKYNLYTPSKYECLEIDDETDEVRVVPINDDLSKVKHSGEGSENHSVRDKEISSHSDKKCMEKTNLINSSTNEIIDESNNDKSDENDKSPVDTLKTLMVTLESCPDNVKPQSNEDEMQVNVKKSKLSEKHVLYGDDNRLDPTLSNNPCELSYISESASTSHHTECAYSKGPKRNQCSSFGENSKSKKICRTKSKHDKNVSNCSPNQIIDSNCQNSNIENSSCVTLNNDNSVLENPKTSRNINGVPRLMNESSVEENKWVTKASHPELSITAVLNLK</sequence>
<accession>A0AAV0VJQ2</accession>
<feature type="non-terminal residue" evidence="2">
    <location>
        <position position="691"/>
    </location>
</feature>